<evidence type="ECO:0000313" key="1">
    <source>
        <dbReference type="EMBL" id="SFO42378.1"/>
    </source>
</evidence>
<proteinExistence type="predicted"/>
<keyword evidence="2" id="KW-1185">Reference proteome</keyword>
<gene>
    <name evidence="1" type="ORF">SAMN05660359_03344</name>
</gene>
<accession>A0A1I5H235</accession>
<sequence length="50" mass="5466">MGMLRNLLASGVAAKVIRELQKPQNQAKIKQAIRNYQAKNKKGGPGGRAY</sequence>
<organism evidence="1 2">
    <name type="scientific">Geodermatophilus obscurus</name>
    <dbReference type="NCBI Taxonomy" id="1861"/>
    <lineage>
        <taxon>Bacteria</taxon>
        <taxon>Bacillati</taxon>
        <taxon>Actinomycetota</taxon>
        <taxon>Actinomycetes</taxon>
        <taxon>Geodermatophilales</taxon>
        <taxon>Geodermatophilaceae</taxon>
        <taxon>Geodermatophilus</taxon>
    </lineage>
</organism>
<dbReference type="EMBL" id="FOWE01000008">
    <property type="protein sequence ID" value="SFO42378.1"/>
    <property type="molecule type" value="Genomic_DNA"/>
</dbReference>
<dbReference type="RefSeq" id="WP_177225227.1">
    <property type="nucleotide sequence ID" value="NZ_FOWE01000008.1"/>
</dbReference>
<name>A0A1I5H235_9ACTN</name>
<protein>
    <submittedName>
        <fullName evidence="1">Uncharacterized protein</fullName>
    </submittedName>
</protein>
<evidence type="ECO:0000313" key="2">
    <source>
        <dbReference type="Proteomes" id="UP000183642"/>
    </source>
</evidence>
<dbReference type="Proteomes" id="UP000183642">
    <property type="component" value="Unassembled WGS sequence"/>
</dbReference>
<reference evidence="2" key="1">
    <citation type="submission" date="2016-10" db="EMBL/GenBank/DDBJ databases">
        <authorList>
            <person name="Varghese N."/>
            <person name="Submissions S."/>
        </authorList>
    </citation>
    <scope>NUCLEOTIDE SEQUENCE [LARGE SCALE GENOMIC DNA]</scope>
    <source>
        <strain evidence="2">DSM 43161</strain>
    </source>
</reference>
<dbReference type="AlphaFoldDB" id="A0A1I5H235"/>